<dbReference type="Proteomes" id="UP000287171">
    <property type="component" value="Unassembled WGS sequence"/>
</dbReference>
<dbReference type="EMBL" id="BIFT01000001">
    <property type="protein sequence ID" value="GCE27983.1"/>
    <property type="molecule type" value="Genomic_DNA"/>
</dbReference>
<accession>A0A402B9A2</accession>
<sequence length="91" mass="10101">MKYGRVWFLTNAMYKFDPSHLAPTALACFEEENDEVVATTSSFSSSKEWVCGNLAHGVNRVESFYASLESAGAPIPFFVGWCRIDEDVVGI</sequence>
<evidence type="ECO:0000313" key="1">
    <source>
        <dbReference type="EMBL" id="GCE27983.1"/>
    </source>
</evidence>
<protein>
    <submittedName>
        <fullName evidence="1">Uncharacterized protein</fullName>
    </submittedName>
</protein>
<reference evidence="2" key="1">
    <citation type="submission" date="2018-12" db="EMBL/GenBank/DDBJ databases">
        <title>Tengunoibacter tsumagoiensis gen. nov., sp. nov., Dictyobacter kobayashii sp. nov., D. alpinus sp. nov., and D. joshuensis sp. nov. and description of Dictyobacteraceae fam. nov. within the order Ktedonobacterales isolated from Tengu-no-mugimeshi.</title>
        <authorList>
            <person name="Wang C.M."/>
            <person name="Zheng Y."/>
            <person name="Sakai Y."/>
            <person name="Toyoda A."/>
            <person name="Minakuchi Y."/>
            <person name="Abe K."/>
            <person name="Yokota A."/>
            <person name="Yabe S."/>
        </authorList>
    </citation>
    <scope>NUCLEOTIDE SEQUENCE [LARGE SCALE GENOMIC DNA]</scope>
    <source>
        <strain evidence="2">Uno16</strain>
    </source>
</reference>
<keyword evidence="2" id="KW-1185">Reference proteome</keyword>
<dbReference type="PROSITE" id="PS51257">
    <property type="entry name" value="PROKAR_LIPOPROTEIN"/>
    <property type="match status" value="1"/>
</dbReference>
<comment type="caution">
    <text evidence="1">The sequence shown here is derived from an EMBL/GenBank/DDBJ whole genome shotgun (WGS) entry which is preliminary data.</text>
</comment>
<gene>
    <name evidence="1" type="ORF">KDA_34670</name>
</gene>
<dbReference type="AlphaFoldDB" id="A0A402B9A2"/>
<name>A0A402B9A2_9CHLR</name>
<evidence type="ECO:0000313" key="2">
    <source>
        <dbReference type="Proteomes" id="UP000287171"/>
    </source>
</evidence>
<organism evidence="1 2">
    <name type="scientific">Dictyobacter alpinus</name>
    <dbReference type="NCBI Taxonomy" id="2014873"/>
    <lineage>
        <taxon>Bacteria</taxon>
        <taxon>Bacillati</taxon>
        <taxon>Chloroflexota</taxon>
        <taxon>Ktedonobacteria</taxon>
        <taxon>Ktedonobacterales</taxon>
        <taxon>Dictyobacteraceae</taxon>
        <taxon>Dictyobacter</taxon>
    </lineage>
</organism>
<proteinExistence type="predicted"/>